<evidence type="ECO:0000313" key="3">
    <source>
        <dbReference type="Proteomes" id="UP000697330"/>
    </source>
</evidence>
<dbReference type="InterPro" id="IPR006504">
    <property type="entry name" value="Tscrpt_reg_Spx/MgsR"/>
</dbReference>
<dbReference type="PROSITE" id="PS51353">
    <property type="entry name" value="ARSC"/>
    <property type="match status" value="1"/>
</dbReference>
<dbReference type="Gene3D" id="3.40.30.10">
    <property type="entry name" value="Glutaredoxin"/>
    <property type="match status" value="1"/>
</dbReference>
<evidence type="ECO:0000313" key="2">
    <source>
        <dbReference type="EMBL" id="HJF46272.1"/>
    </source>
</evidence>
<accession>A0A921GH64</accession>
<proteinExistence type="inferred from homology"/>
<sequence length="120" mass="13635">MSDVLFVEYPKCSTCRRAKAWLDEHGVSYVDRHIVEDNPTAEELAEWQARSGLPVRRFFNTSGRLYRERNVKALLDAGMTDADAFSLLAEDGMLVKRPIVVGEDFVLVGFREAEWEAALL</sequence>
<name>A0A921GH64_9ACTN</name>
<dbReference type="RefSeq" id="WP_273446892.1">
    <property type="nucleotide sequence ID" value="NZ_CALUGK010000006.1"/>
</dbReference>
<protein>
    <submittedName>
        <fullName evidence="2">Arsenate reductase family protein</fullName>
    </submittedName>
</protein>
<gene>
    <name evidence="2" type="ORF">K8U72_10935</name>
</gene>
<dbReference type="PANTHER" id="PTHR30041">
    <property type="entry name" value="ARSENATE REDUCTASE"/>
    <property type="match status" value="1"/>
</dbReference>
<dbReference type="AlphaFoldDB" id="A0A921GH64"/>
<reference evidence="2" key="1">
    <citation type="journal article" date="2021" name="PeerJ">
        <title>Extensive microbial diversity within the chicken gut microbiome revealed by metagenomics and culture.</title>
        <authorList>
            <person name="Gilroy R."/>
            <person name="Ravi A."/>
            <person name="Getino M."/>
            <person name="Pursley I."/>
            <person name="Horton D.L."/>
            <person name="Alikhan N.F."/>
            <person name="Baker D."/>
            <person name="Gharbi K."/>
            <person name="Hall N."/>
            <person name="Watson M."/>
            <person name="Adriaenssens E.M."/>
            <person name="Foster-Nyarko E."/>
            <person name="Jarju S."/>
            <person name="Secka A."/>
            <person name="Antonio M."/>
            <person name="Oren A."/>
            <person name="Chaudhuri R.R."/>
            <person name="La Ragione R."/>
            <person name="Hildebrand F."/>
            <person name="Pallen M.J."/>
        </authorList>
    </citation>
    <scope>NUCLEOTIDE SEQUENCE</scope>
    <source>
        <strain evidence="2">CHK124-7917</strain>
    </source>
</reference>
<comment type="similarity">
    <text evidence="1">Belongs to the ArsC family.</text>
</comment>
<dbReference type="Pfam" id="PF03960">
    <property type="entry name" value="ArsC"/>
    <property type="match status" value="1"/>
</dbReference>
<reference evidence="2" key="2">
    <citation type="submission" date="2021-09" db="EMBL/GenBank/DDBJ databases">
        <authorList>
            <person name="Gilroy R."/>
        </authorList>
    </citation>
    <scope>NUCLEOTIDE SEQUENCE</scope>
    <source>
        <strain evidence="2">CHK124-7917</strain>
    </source>
</reference>
<organism evidence="2 3">
    <name type="scientific">Thermophilibacter provencensis</name>
    <dbReference type="NCBI Taxonomy" id="1852386"/>
    <lineage>
        <taxon>Bacteria</taxon>
        <taxon>Bacillati</taxon>
        <taxon>Actinomycetota</taxon>
        <taxon>Coriobacteriia</taxon>
        <taxon>Coriobacteriales</taxon>
        <taxon>Atopobiaceae</taxon>
        <taxon>Thermophilibacter</taxon>
    </lineage>
</organism>
<dbReference type="CDD" id="cd03036">
    <property type="entry name" value="ArsC_like"/>
    <property type="match status" value="1"/>
</dbReference>
<evidence type="ECO:0000256" key="1">
    <source>
        <dbReference type="PROSITE-ProRule" id="PRU01282"/>
    </source>
</evidence>
<dbReference type="Proteomes" id="UP000697330">
    <property type="component" value="Unassembled WGS sequence"/>
</dbReference>
<comment type="caution">
    <text evidence="2">The sequence shown here is derived from an EMBL/GenBank/DDBJ whole genome shotgun (WGS) entry which is preliminary data.</text>
</comment>
<dbReference type="SUPFAM" id="SSF52833">
    <property type="entry name" value="Thioredoxin-like"/>
    <property type="match status" value="1"/>
</dbReference>
<dbReference type="EMBL" id="DYWQ01000167">
    <property type="protein sequence ID" value="HJF46272.1"/>
    <property type="molecule type" value="Genomic_DNA"/>
</dbReference>
<dbReference type="InterPro" id="IPR036249">
    <property type="entry name" value="Thioredoxin-like_sf"/>
</dbReference>
<dbReference type="InterPro" id="IPR006660">
    <property type="entry name" value="Arsenate_reductase-like"/>
</dbReference>
<dbReference type="PANTHER" id="PTHR30041:SF8">
    <property type="entry name" value="PROTEIN YFFB"/>
    <property type="match status" value="1"/>
</dbReference>
<dbReference type="PROSITE" id="PS51354">
    <property type="entry name" value="GLUTAREDOXIN_2"/>
    <property type="match status" value="1"/>
</dbReference>
<dbReference type="NCBIfam" id="TIGR01617">
    <property type="entry name" value="arsC_related"/>
    <property type="match status" value="1"/>
</dbReference>